<evidence type="ECO:0000313" key="6">
    <source>
        <dbReference type="WBParaSite" id="SBAD_0000414701-mRNA-1"/>
    </source>
</evidence>
<dbReference type="Gene3D" id="1.10.357.70">
    <property type="entry name" value="Exocyst complex component Sec6, C-terminal domain"/>
    <property type="match status" value="1"/>
</dbReference>
<keyword evidence="5" id="KW-1185">Reference proteome</keyword>
<organism evidence="6">
    <name type="scientific">Soboliphyme baturini</name>
    <dbReference type="NCBI Taxonomy" id="241478"/>
    <lineage>
        <taxon>Eukaryota</taxon>
        <taxon>Metazoa</taxon>
        <taxon>Ecdysozoa</taxon>
        <taxon>Nematoda</taxon>
        <taxon>Enoplea</taxon>
        <taxon>Dorylaimia</taxon>
        <taxon>Dioctophymatida</taxon>
        <taxon>Dioctophymatoidea</taxon>
        <taxon>Soboliphymatidae</taxon>
        <taxon>Soboliphyme</taxon>
    </lineage>
</organism>
<dbReference type="InterPro" id="IPR042532">
    <property type="entry name" value="EXOC3/Sec6_C"/>
</dbReference>
<gene>
    <name evidence="4" type="ORF">SBAD_LOCUS3971</name>
</gene>
<reference evidence="6" key="1">
    <citation type="submission" date="2016-06" db="UniProtKB">
        <authorList>
            <consortium name="WormBaseParasite"/>
        </authorList>
    </citation>
    <scope>IDENTIFICATION</scope>
</reference>
<dbReference type="PANTHER" id="PTHR21292">
    <property type="entry name" value="EXOCYST COMPLEX COMPONENT SEC6-RELATED"/>
    <property type="match status" value="1"/>
</dbReference>
<dbReference type="GO" id="GO:0000145">
    <property type="term" value="C:exocyst"/>
    <property type="evidence" value="ECO:0007669"/>
    <property type="project" value="InterPro"/>
</dbReference>
<dbReference type="GO" id="GO:0000149">
    <property type="term" value="F:SNARE binding"/>
    <property type="evidence" value="ECO:0007669"/>
    <property type="project" value="TreeGrafter"/>
</dbReference>
<evidence type="ECO:0000313" key="4">
    <source>
        <dbReference type="EMBL" id="VDP02931.1"/>
    </source>
</evidence>
<dbReference type="GO" id="GO:0006887">
    <property type="term" value="P:exocytosis"/>
    <property type="evidence" value="ECO:0007669"/>
    <property type="project" value="UniProtKB-KW"/>
</dbReference>
<comment type="similarity">
    <text evidence="1">Belongs to the SEC6 family.</text>
</comment>
<dbReference type="OrthoDB" id="10047020at2759"/>
<dbReference type="PANTHER" id="PTHR21292:SF1">
    <property type="entry name" value="EXOCYST COMPLEX COMPONENT 3"/>
    <property type="match status" value="1"/>
</dbReference>
<keyword evidence="2" id="KW-0813">Transport</keyword>
<protein>
    <submittedName>
        <fullName evidence="6">Exocyst complex component Sec8</fullName>
    </submittedName>
</protein>
<proteinExistence type="inferred from homology"/>
<dbReference type="Pfam" id="PF06046">
    <property type="entry name" value="Sec6"/>
    <property type="match status" value="1"/>
</dbReference>
<evidence type="ECO:0000256" key="2">
    <source>
        <dbReference type="ARBA" id="ARBA00022448"/>
    </source>
</evidence>
<dbReference type="EMBL" id="UZAM01008047">
    <property type="protein sequence ID" value="VDP02931.1"/>
    <property type="molecule type" value="Genomic_DNA"/>
</dbReference>
<dbReference type="WBParaSite" id="SBAD_0000414701-mRNA-1">
    <property type="protein sequence ID" value="SBAD_0000414701-mRNA-1"/>
    <property type="gene ID" value="SBAD_0000414701"/>
</dbReference>
<evidence type="ECO:0000313" key="5">
    <source>
        <dbReference type="Proteomes" id="UP000270296"/>
    </source>
</evidence>
<name>A0A183IK25_9BILA</name>
<evidence type="ECO:0000256" key="1">
    <source>
        <dbReference type="ARBA" id="ARBA00009447"/>
    </source>
</evidence>
<dbReference type="InterPro" id="IPR010326">
    <property type="entry name" value="EXOC3/Sec6"/>
</dbReference>
<dbReference type="GO" id="GO:0051601">
    <property type="term" value="P:exocyst localization"/>
    <property type="evidence" value="ECO:0007669"/>
    <property type="project" value="TreeGrafter"/>
</dbReference>
<sequence length="180" mass="20677">MVRAEESSISTVCATIEDYYNDHKHLKSAILNSLLVKLQIIIGREYLKAFESRRLNFHNYGERLTAAEQLKQEADMLKNLFQRLMNKNADEVEASYIEYVSSILIAASDILSLRDKSLLALEVSSFVQKFPEVKVDQLTGIILCREDIGRSDGRQLAQDIISQNRFRETKDNEFSVVFHT</sequence>
<dbReference type="AlphaFoldDB" id="A0A183IK25"/>
<keyword evidence="3" id="KW-0268">Exocytosis</keyword>
<dbReference type="Proteomes" id="UP000270296">
    <property type="component" value="Unassembled WGS sequence"/>
</dbReference>
<accession>A0A183IK25</accession>
<reference evidence="4 5" key="2">
    <citation type="submission" date="2018-11" db="EMBL/GenBank/DDBJ databases">
        <authorList>
            <consortium name="Pathogen Informatics"/>
        </authorList>
    </citation>
    <scope>NUCLEOTIDE SEQUENCE [LARGE SCALE GENOMIC DNA]</scope>
</reference>
<evidence type="ECO:0000256" key="3">
    <source>
        <dbReference type="ARBA" id="ARBA00022483"/>
    </source>
</evidence>